<organism evidence="1 2">
    <name type="scientific">Ziziphus jujuba var. spinosa</name>
    <dbReference type="NCBI Taxonomy" id="714518"/>
    <lineage>
        <taxon>Eukaryota</taxon>
        <taxon>Viridiplantae</taxon>
        <taxon>Streptophyta</taxon>
        <taxon>Embryophyta</taxon>
        <taxon>Tracheophyta</taxon>
        <taxon>Spermatophyta</taxon>
        <taxon>Magnoliopsida</taxon>
        <taxon>eudicotyledons</taxon>
        <taxon>Gunneridae</taxon>
        <taxon>Pentapetalae</taxon>
        <taxon>rosids</taxon>
        <taxon>fabids</taxon>
        <taxon>Rosales</taxon>
        <taxon>Rhamnaceae</taxon>
        <taxon>Paliureae</taxon>
        <taxon>Ziziphus</taxon>
    </lineage>
</organism>
<dbReference type="PANTHER" id="PTHR36615">
    <property type="entry name" value="PROTEIN, PUTATIVE-RELATED"/>
    <property type="match status" value="1"/>
</dbReference>
<dbReference type="EMBL" id="JAEACU010000001">
    <property type="protein sequence ID" value="KAH7545938.1"/>
    <property type="molecule type" value="Genomic_DNA"/>
</dbReference>
<evidence type="ECO:0000313" key="2">
    <source>
        <dbReference type="Proteomes" id="UP000813462"/>
    </source>
</evidence>
<protein>
    <submittedName>
        <fullName evidence="1">Uncharacterized protein</fullName>
    </submittedName>
</protein>
<gene>
    <name evidence="1" type="ORF">FEM48_Zijuj01G0147200</name>
</gene>
<dbReference type="Proteomes" id="UP000813462">
    <property type="component" value="Unassembled WGS sequence"/>
</dbReference>
<evidence type="ECO:0000313" key="1">
    <source>
        <dbReference type="EMBL" id="KAH7545938.1"/>
    </source>
</evidence>
<dbReference type="AlphaFoldDB" id="A0A978W1V4"/>
<dbReference type="PANTHER" id="PTHR36615:SF7">
    <property type="entry name" value="PROTEIN, PUTATIVE-RELATED"/>
    <property type="match status" value="1"/>
</dbReference>
<name>A0A978W1V4_ZIZJJ</name>
<reference evidence="1" key="1">
    <citation type="journal article" date="2021" name="Front. Plant Sci.">
        <title>Chromosome-Scale Genome Assembly for Chinese Sour Jujube and Insights Into Its Genome Evolution and Domestication Signature.</title>
        <authorList>
            <person name="Shen L.-Y."/>
            <person name="Luo H."/>
            <person name="Wang X.-L."/>
            <person name="Wang X.-M."/>
            <person name="Qiu X.-J."/>
            <person name="Liu H."/>
            <person name="Zhou S.-S."/>
            <person name="Jia K.-H."/>
            <person name="Nie S."/>
            <person name="Bao Y.-T."/>
            <person name="Zhang R.-G."/>
            <person name="Yun Q.-Z."/>
            <person name="Chai Y.-H."/>
            <person name="Lu J.-Y."/>
            <person name="Li Y."/>
            <person name="Zhao S.-W."/>
            <person name="Mao J.-F."/>
            <person name="Jia S.-G."/>
            <person name="Mao Y.-M."/>
        </authorList>
    </citation>
    <scope>NUCLEOTIDE SEQUENCE</scope>
    <source>
        <strain evidence="1">AT0</strain>
        <tissue evidence="1">Leaf</tissue>
    </source>
</reference>
<comment type="caution">
    <text evidence="1">The sequence shown here is derived from an EMBL/GenBank/DDBJ whole genome shotgun (WGS) entry which is preliminary data.</text>
</comment>
<accession>A0A978W1V4</accession>
<proteinExistence type="predicted"/>
<sequence>MPRFQLRTKQAWGRIKSLYGSIKEPFACCSDKKREAQKANYPIPRRLRESREEMAGARNSMVNGGNLSQRFSGRLIPKRGQVKMAIVVGLLHTVSSIFSTSSRCAGAHFS</sequence>